<protein>
    <submittedName>
        <fullName evidence="2">Uncharacterized protein</fullName>
    </submittedName>
</protein>
<gene>
    <name evidence="2" type="ORF">NTEN_LOCUS5395</name>
</gene>
<feature type="compositionally biased region" description="Low complexity" evidence="1">
    <location>
        <begin position="122"/>
        <end position="136"/>
    </location>
</feature>
<feature type="compositionally biased region" description="Polar residues" evidence="1">
    <location>
        <begin position="395"/>
        <end position="404"/>
    </location>
</feature>
<accession>A0A6H5G965</accession>
<reference evidence="2 3" key="1">
    <citation type="submission" date="2020-02" db="EMBL/GenBank/DDBJ databases">
        <authorList>
            <person name="Ferguson B K."/>
        </authorList>
    </citation>
    <scope>NUCLEOTIDE SEQUENCE [LARGE SCALE GENOMIC DNA]</scope>
</reference>
<feature type="compositionally biased region" description="Acidic residues" evidence="1">
    <location>
        <begin position="26"/>
        <end position="38"/>
    </location>
</feature>
<feature type="region of interest" description="Disordered" evidence="1">
    <location>
        <begin position="374"/>
        <end position="411"/>
    </location>
</feature>
<evidence type="ECO:0000256" key="1">
    <source>
        <dbReference type="SAM" id="MobiDB-lite"/>
    </source>
</evidence>
<feature type="region of interest" description="Disordered" evidence="1">
    <location>
        <begin position="26"/>
        <end position="79"/>
    </location>
</feature>
<keyword evidence="3" id="KW-1185">Reference proteome</keyword>
<dbReference type="Proteomes" id="UP000479000">
    <property type="component" value="Unassembled WGS sequence"/>
</dbReference>
<feature type="compositionally biased region" description="Acidic residues" evidence="1">
    <location>
        <begin position="149"/>
        <end position="165"/>
    </location>
</feature>
<organism evidence="2 3">
    <name type="scientific">Nesidiocoris tenuis</name>
    <dbReference type="NCBI Taxonomy" id="355587"/>
    <lineage>
        <taxon>Eukaryota</taxon>
        <taxon>Metazoa</taxon>
        <taxon>Ecdysozoa</taxon>
        <taxon>Arthropoda</taxon>
        <taxon>Hexapoda</taxon>
        <taxon>Insecta</taxon>
        <taxon>Pterygota</taxon>
        <taxon>Neoptera</taxon>
        <taxon>Paraneoptera</taxon>
        <taxon>Hemiptera</taxon>
        <taxon>Heteroptera</taxon>
        <taxon>Panheteroptera</taxon>
        <taxon>Cimicomorpha</taxon>
        <taxon>Miridae</taxon>
        <taxon>Dicyphina</taxon>
        <taxon>Nesidiocoris</taxon>
    </lineage>
</organism>
<name>A0A6H5G965_9HEMI</name>
<evidence type="ECO:0000313" key="2">
    <source>
        <dbReference type="EMBL" id="CAA9999112.1"/>
    </source>
</evidence>
<feature type="compositionally biased region" description="Basic and acidic residues" evidence="1">
    <location>
        <begin position="226"/>
        <end position="246"/>
    </location>
</feature>
<sequence>MQMDLRLKWTPSRNSIQPEEEFFCEDCSTENDDEYEDEVTSRASASSTSTTTTTTTSTTTTTTTTPRPPPPTPKVVQHYPTSSPETIAALLALHNAFSQSVQNSKVCGLYRLEPTPKASVSIITSTSTSTSVRASRPNVTAPGDSPSGPEDDFPTGYDDYPDDSVDEAFFRDVPKLRTKKAAAGLVDNELSSPGSLDLKLRSRRSPGSFRKPGSRRWHGIYGQGRPRTERAMLSNEPRHTNHRYPDEAETTTTRHSNHRYEETTLKPPQLDILPEEEHPSQREEFLQNLLGSLDLEEHDRQKMANLFKVEEKEMDRSDGTLHQLGNKLGDLIMEDVNKTINQAKMEETNTTNEHLDLNKIDELFRHHYEEMSQETKTMQKSRQGLEGRLRDWIRKSSTPTTSPGNGADRDRIKIRVWHQRGHPRPAVQKLLFQPEMLSQFLKKLTKVRHHGGF</sequence>
<dbReference type="EMBL" id="CADCXU010008233">
    <property type="protein sequence ID" value="CAA9999112.1"/>
    <property type="molecule type" value="Genomic_DNA"/>
</dbReference>
<feature type="compositionally biased region" description="Low complexity" evidence="1">
    <location>
        <begin position="41"/>
        <end position="65"/>
    </location>
</feature>
<evidence type="ECO:0000313" key="3">
    <source>
        <dbReference type="Proteomes" id="UP000479000"/>
    </source>
</evidence>
<feature type="region of interest" description="Disordered" evidence="1">
    <location>
        <begin position="188"/>
        <end position="267"/>
    </location>
</feature>
<feature type="compositionally biased region" description="Basic and acidic residues" evidence="1">
    <location>
        <begin position="383"/>
        <end position="394"/>
    </location>
</feature>
<dbReference type="AlphaFoldDB" id="A0A6H5G965"/>
<feature type="region of interest" description="Disordered" evidence="1">
    <location>
        <begin position="122"/>
        <end position="165"/>
    </location>
</feature>
<dbReference type="OrthoDB" id="10065127at2759"/>
<proteinExistence type="predicted"/>